<organism evidence="4 5">
    <name type="scientific">Acetonema longum DSM 6540</name>
    <dbReference type="NCBI Taxonomy" id="1009370"/>
    <lineage>
        <taxon>Bacteria</taxon>
        <taxon>Bacillati</taxon>
        <taxon>Bacillota</taxon>
        <taxon>Negativicutes</taxon>
        <taxon>Acetonemataceae</taxon>
        <taxon>Acetonema</taxon>
    </lineage>
</organism>
<dbReference type="OrthoDB" id="149585at2"/>
<evidence type="ECO:0000256" key="2">
    <source>
        <dbReference type="ARBA" id="ARBA00023239"/>
    </source>
</evidence>
<protein>
    <recommendedName>
        <fullName evidence="3">Putative hydro-lyase ALO_05073</fullName>
        <ecNumber evidence="3">4.2.1.-</ecNumber>
    </recommendedName>
</protein>
<dbReference type="eggNOG" id="COG4336">
    <property type="taxonomic scope" value="Bacteria"/>
</dbReference>
<dbReference type="PANTHER" id="PTHR32022:SF10">
    <property type="entry name" value="D-GLUTAMATE CYCLASE, MITOCHONDRIAL"/>
    <property type="match status" value="1"/>
</dbReference>
<dbReference type="PANTHER" id="PTHR32022">
    <property type="entry name" value="D-GLUTAMATE CYCLASE, MITOCHONDRIAL"/>
    <property type="match status" value="1"/>
</dbReference>
<comment type="caution">
    <text evidence="4">The sequence shown here is derived from an EMBL/GenBank/DDBJ whole genome shotgun (WGS) entry which is preliminary data.</text>
</comment>
<dbReference type="RefSeq" id="WP_004093427.1">
    <property type="nucleotide sequence ID" value="NZ_AFGF01000040.1"/>
</dbReference>
<sequence length="263" mass="28847">MSSLAERQPRELREMIHNNEFILPTAGMAKGYVQGNLAIVPKALAYDFLLFAQRNPKPCPILDVTDVGSPEPKRVAPGADLRFEIPKYRVYQNGVLTAEVTDIAAYWRDDLVAFLLGCSFTFESALLNAGLPVRHIEQNCNVPMYLTDIDCVPAGAFHGRMVVSMRPMPASQVVRAVQITSRFPAVHGAPVHIGDPAVIGIRDIMKPDFGDSVTIHPGETPVFWACGVTPQAVAMTVKPEIMITHSPGHMFICDIRDEELAAL</sequence>
<dbReference type="Gene3D" id="3.30.2040.10">
    <property type="entry name" value="PSTPO5379-like domain"/>
    <property type="match status" value="1"/>
</dbReference>
<dbReference type="FunFam" id="3.30.2040.10:FF:000001">
    <property type="entry name" value="D-glutamate cyclase, mitochondrial"/>
    <property type="match status" value="1"/>
</dbReference>
<dbReference type="HAMAP" id="MF_01830">
    <property type="entry name" value="Hydro_lyase"/>
    <property type="match status" value="1"/>
</dbReference>
<dbReference type="Proteomes" id="UP000003240">
    <property type="component" value="Unassembled WGS sequence"/>
</dbReference>
<accession>F7NG28</accession>
<dbReference type="Gene3D" id="3.40.1640.10">
    <property type="entry name" value="PSTPO5379-like"/>
    <property type="match status" value="1"/>
</dbReference>
<keyword evidence="2 3" id="KW-0456">Lyase</keyword>
<evidence type="ECO:0000256" key="1">
    <source>
        <dbReference type="ARBA" id="ARBA00007896"/>
    </source>
</evidence>
<name>F7NG28_9FIRM</name>
<dbReference type="PIRSF" id="PIRSF029755">
    <property type="entry name" value="UCP029755"/>
    <property type="match status" value="1"/>
</dbReference>
<dbReference type="GO" id="GO:0016829">
    <property type="term" value="F:lyase activity"/>
    <property type="evidence" value="ECO:0007669"/>
    <property type="project" value="UniProtKB-KW"/>
</dbReference>
<dbReference type="InterPro" id="IPR016938">
    <property type="entry name" value="UPF0317"/>
</dbReference>
<dbReference type="AlphaFoldDB" id="F7NG28"/>
<evidence type="ECO:0000313" key="5">
    <source>
        <dbReference type="Proteomes" id="UP000003240"/>
    </source>
</evidence>
<reference evidence="4 5" key="1">
    <citation type="journal article" date="2011" name="EMBO J.">
        <title>Structural diversity of bacterial flagellar motors.</title>
        <authorList>
            <person name="Chen S."/>
            <person name="Beeby M."/>
            <person name="Murphy G.E."/>
            <person name="Leadbetter J.R."/>
            <person name="Hendrixson D.R."/>
            <person name="Briegel A."/>
            <person name="Li Z."/>
            <person name="Shi J."/>
            <person name="Tocheva E.I."/>
            <person name="Muller A."/>
            <person name="Dobro M.J."/>
            <person name="Jensen G.J."/>
        </authorList>
    </citation>
    <scope>NUCLEOTIDE SEQUENCE [LARGE SCALE GENOMIC DNA]</scope>
    <source>
        <strain evidence="4 5">DSM 6540</strain>
    </source>
</reference>
<proteinExistence type="inferred from homology"/>
<keyword evidence="5" id="KW-1185">Reference proteome</keyword>
<dbReference type="EC" id="4.2.1.-" evidence="3"/>
<evidence type="ECO:0000313" key="4">
    <source>
        <dbReference type="EMBL" id="EGO64946.1"/>
    </source>
</evidence>
<dbReference type="InterPro" id="IPR038021">
    <property type="entry name" value="Putative_hydro-lyase"/>
</dbReference>
<dbReference type="NCBIfam" id="NF003969">
    <property type="entry name" value="PRK05463.1"/>
    <property type="match status" value="1"/>
</dbReference>
<comment type="similarity">
    <text evidence="1 3">Belongs to the D-glutamate cyclase family.</text>
</comment>
<dbReference type="EMBL" id="AFGF01000040">
    <property type="protein sequence ID" value="EGO64946.1"/>
    <property type="molecule type" value="Genomic_DNA"/>
</dbReference>
<dbReference type="InterPro" id="IPR009906">
    <property type="entry name" value="D-Glu_cyclase"/>
</dbReference>
<dbReference type="SUPFAM" id="SSF160920">
    <property type="entry name" value="PSTPO5379-like"/>
    <property type="match status" value="1"/>
</dbReference>
<dbReference type="Pfam" id="PF07286">
    <property type="entry name" value="D-Glu_cyclase"/>
    <property type="match status" value="1"/>
</dbReference>
<gene>
    <name evidence="4" type="ORF">ALO_05073</name>
</gene>
<evidence type="ECO:0000256" key="3">
    <source>
        <dbReference type="HAMAP-Rule" id="MF_01830"/>
    </source>
</evidence>
<dbReference type="STRING" id="1009370.ALO_05073"/>